<organism evidence="1">
    <name type="scientific">marine metagenome</name>
    <dbReference type="NCBI Taxonomy" id="408172"/>
    <lineage>
        <taxon>unclassified sequences</taxon>
        <taxon>metagenomes</taxon>
        <taxon>ecological metagenomes</taxon>
    </lineage>
</organism>
<sequence length="101" mass="11865">HELMHYVQDVFLSNKSEKQVQAGSNEDDVEYFTSQKEFDPTIRSEIGEFLAARRYNTSLQKHMDLSRFFKILKKHAPKKYKIASKKFVVGVQKALDNKRIN</sequence>
<evidence type="ECO:0000313" key="1">
    <source>
        <dbReference type="EMBL" id="SVD66854.1"/>
    </source>
</evidence>
<dbReference type="EMBL" id="UINC01165454">
    <property type="protein sequence ID" value="SVD66854.1"/>
    <property type="molecule type" value="Genomic_DNA"/>
</dbReference>
<name>A0A382X7K5_9ZZZZ</name>
<accession>A0A382X7K5</accession>
<proteinExistence type="predicted"/>
<dbReference type="AlphaFoldDB" id="A0A382X7K5"/>
<feature type="non-terminal residue" evidence="1">
    <location>
        <position position="1"/>
    </location>
</feature>
<protein>
    <submittedName>
        <fullName evidence="1">Uncharacterized protein</fullName>
    </submittedName>
</protein>
<gene>
    <name evidence="1" type="ORF">METZ01_LOCUS419708</name>
</gene>
<reference evidence="1" key="1">
    <citation type="submission" date="2018-05" db="EMBL/GenBank/DDBJ databases">
        <authorList>
            <person name="Lanie J.A."/>
            <person name="Ng W.-L."/>
            <person name="Kazmierczak K.M."/>
            <person name="Andrzejewski T.M."/>
            <person name="Davidsen T.M."/>
            <person name="Wayne K.J."/>
            <person name="Tettelin H."/>
            <person name="Glass J.I."/>
            <person name="Rusch D."/>
            <person name="Podicherti R."/>
            <person name="Tsui H.-C.T."/>
            <person name="Winkler M.E."/>
        </authorList>
    </citation>
    <scope>NUCLEOTIDE SEQUENCE</scope>
</reference>